<comment type="similarity">
    <text evidence="2">Belongs to the peptidase C19 family.</text>
</comment>
<dbReference type="STRING" id="5539.A0A3E2GXY7"/>
<dbReference type="GO" id="GO:0005829">
    <property type="term" value="C:cytosol"/>
    <property type="evidence" value="ECO:0007669"/>
    <property type="project" value="TreeGrafter"/>
</dbReference>
<keyword evidence="5" id="KW-0833">Ubl conjugation pathway</keyword>
<dbReference type="GO" id="GO:0004843">
    <property type="term" value="F:cysteine-type deubiquitinase activity"/>
    <property type="evidence" value="ECO:0007669"/>
    <property type="project" value="UniProtKB-EC"/>
</dbReference>
<dbReference type="Gene3D" id="3.90.70.10">
    <property type="entry name" value="Cysteine proteinases"/>
    <property type="match status" value="2"/>
</dbReference>
<organism evidence="10 11">
    <name type="scientific">Scytalidium lignicola</name>
    <name type="common">Hyphomycete</name>
    <dbReference type="NCBI Taxonomy" id="5539"/>
    <lineage>
        <taxon>Eukaryota</taxon>
        <taxon>Fungi</taxon>
        <taxon>Dikarya</taxon>
        <taxon>Ascomycota</taxon>
        <taxon>Pezizomycotina</taxon>
        <taxon>Leotiomycetes</taxon>
        <taxon>Leotiomycetes incertae sedis</taxon>
        <taxon>Scytalidium</taxon>
    </lineage>
</organism>
<evidence type="ECO:0000256" key="5">
    <source>
        <dbReference type="ARBA" id="ARBA00022786"/>
    </source>
</evidence>
<feature type="compositionally biased region" description="Basic and acidic residues" evidence="8">
    <location>
        <begin position="764"/>
        <end position="777"/>
    </location>
</feature>
<feature type="non-terminal residue" evidence="10">
    <location>
        <position position="803"/>
    </location>
</feature>
<evidence type="ECO:0000259" key="9">
    <source>
        <dbReference type="PROSITE" id="PS50235"/>
    </source>
</evidence>
<proteinExistence type="inferred from homology"/>
<dbReference type="SUPFAM" id="SSF54001">
    <property type="entry name" value="Cysteine proteinases"/>
    <property type="match status" value="1"/>
</dbReference>
<dbReference type="GO" id="GO:0005634">
    <property type="term" value="C:nucleus"/>
    <property type="evidence" value="ECO:0007669"/>
    <property type="project" value="UniProtKB-SubCell"/>
</dbReference>
<dbReference type="EMBL" id="NCSJ02000292">
    <property type="protein sequence ID" value="RFU25989.1"/>
    <property type="molecule type" value="Genomic_DNA"/>
</dbReference>
<feature type="compositionally biased region" description="Polar residues" evidence="8">
    <location>
        <begin position="33"/>
        <end position="44"/>
    </location>
</feature>
<feature type="region of interest" description="Disordered" evidence="8">
    <location>
        <begin position="658"/>
        <end position="677"/>
    </location>
</feature>
<evidence type="ECO:0000256" key="6">
    <source>
        <dbReference type="ARBA" id="ARBA00022801"/>
    </source>
</evidence>
<dbReference type="AlphaFoldDB" id="A0A3E2GXY7"/>
<dbReference type="InterPro" id="IPR001394">
    <property type="entry name" value="Peptidase_C19_UCH"/>
</dbReference>
<feature type="compositionally biased region" description="Basic residues" evidence="8">
    <location>
        <begin position="754"/>
        <end position="763"/>
    </location>
</feature>
<keyword evidence="4" id="KW-0645">Protease</keyword>
<name>A0A3E2GXY7_SCYLI</name>
<dbReference type="PANTHER" id="PTHR24006:SF722">
    <property type="entry name" value="UBIQUITIN CARBOXYL-TERMINAL HYDROLASE 48"/>
    <property type="match status" value="1"/>
</dbReference>
<dbReference type="PROSITE" id="PS50235">
    <property type="entry name" value="USP_3"/>
    <property type="match status" value="1"/>
</dbReference>
<reference evidence="10 11" key="1">
    <citation type="submission" date="2018-05" db="EMBL/GenBank/DDBJ databases">
        <title>Draft genome sequence of Scytalidium lignicola DSM 105466, a ubiquitous saprotrophic fungus.</title>
        <authorList>
            <person name="Buettner E."/>
            <person name="Gebauer A.M."/>
            <person name="Hofrichter M."/>
            <person name="Liers C."/>
            <person name="Kellner H."/>
        </authorList>
    </citation>
    <scope>NUCLEOTIDE SEQUENCE [LARGE SCALE GENOMIC DNA]</scope>
    <source>
        <strain evidence="10 11">DSM 105466</strain>
    </source>
</reference>
<evidence type="ECO:0000256" key="8">
    <source>
        <dbReference type="SAM" id="MobiDB-lite"/>
    </source>
</evidence>
<evidence type="ECO:0000256" key="7">
    <source>
        <dbReference type="ARBA" id="ARBA00022807"/>
    </source>
</evidence>
<keyword evidence="11" id="KW-1185">Reference proteome</keyword>
<keyword evidence="6" id="KW-0378">Hydrolase</keyword>
<feature type="domain" description="USP" evidence="9">
    <location>
        <begin position="124"/>
        <end position="562"/>
    </location>
</feature>
<gene>
    <name evidence="10" type="ORF">B7463_g10353</name>
</gene>
<feature type="region of interest" description="Disordered" evidence="8">
    <location>
        <begin position="725"/>
        <end position="803"/>
    </location>
</feature>
<dbReference type="GO" id="GO:0006508">
    <property type="term" value="P:proteolysis"/>
    <property type="evidence" value="ECO:0007669"/>
    <property type="project" value="UniProtKB-KW"/>
</dbReference>
<evidence type="ECO:0000256" key="2">
    <source>
        <dbReference type="ARBA" id="ARBA00009085"/>
    </source>
</evidence>
<feature type="compositionally biased region" description="Basic residues" evidence="8">
    <location>
        <begin position="778"/>
        <end position="787"/>
    </location>
</feature>
<dbReference type="InterPro" id="IPR038765">
    <property type="entry name" value="Papain-like_cys_pep_sf"/>
</dbReference>
<evidence type="ECO:0000313" key="11">
    <source>
        <dbReference type="Proteomes" id="UP000258309"/>
    </source>
</evidence>
<comment type="catalytic activity">
    <reaction evidence="1">
        <text>Thiol-dependent hydrolysis of ester, thioester, amide, peptide and isopeptide bonds formed by the C-terminal Gly of ubiquitin (a 76-residue protein attached to proteins as an intracellular targeting signal).</text>
        <dbReference type="EC" id="3.4.19.12"/>
    </reaction>
</comment>
<dbReference type="Pfam" id="PF00443">
    <property type="entry name" value="UCH"/>
    <property type="match status" value="1"/>
</dbReference>
<feature type="region of interest" description="Disordered" evidence="8">
    <location>
        <begin position="685"/>
        <end position="709"/>
    </location>
</feature>
<dbReference type="Proteomes" id="UP000258309">
    <property type="component" value="Unassembled WGS sequence"/>
</dbReference>
<feature type="non-terminal residue" evidence="10">
    <location>
        <position position="1"/>
    </location>
</feature>
<dbReference type="OMA" id="AECGWED"/>
<dbReference type="PANTHER" id="PTHR24006">
    <property type="entry name" value="UBIQUITIN CARBOXYL-TERMINAL HYDROLASE"/>
    <property type="match status" value="1"/>
</dbReference>
<accession>A0A3E2GXY7</accession>
<feature type="region of interest" description="Disordered" evidence="8">
    <location>
        <begin position="32"/>
        <end position="62"/>
    </location>
</feature>
<evidence type="ECO:0000313" key="10">
    <source>
        <dbReference type="EMBL" id="RFU25989.1"/>
    </source>
</evidence>
<feature type="compositionally biased region" description="Basic and acidic residues" evidence="8">
    <location>
        <begin position="49"/>
        <end position="62"/>
    </location>
</feature>
<keyword evidence="7" id="KW-0788">Thiol protease</keyword>
<sequence>MGIPTGVRSPGINQQKSSSFFNHILRRDANLSVLPQSRPSSDVPSLSPEDIKKKQEQERAAKKDTIKQLLGQYGYEKIEDEEVTDALDSKYADGNVEKAVEMAILYRESVDGIIKPYNPDVHMKGAVNRQNVTCYLDTLLFSMFGRLSSFEPILYTQFEDEPRRRLATLIRLWVNMLRTGKLIQTDITKKLQAALKDCGWEEAGRTQQQDTSEAFSFITEKLQLPLLTLKMDIYHTGTEDATDDHKFIYERLLEVAVPDDTGNGRAIQLEDCLENYFNNRIEVVRRLERSGTISSFRSGRSHSFDKGSSSHVEISELAWSSPNTPVSPYPLTQTSSLPPSLGRHRSSTMSIIRHRVIPGDDEDGESSTPVNARPRIGPMRKASVRKEVLMPAWQFFNLIPWYTTDSPSNDAEVAAHFSNARPVLGICLKRYAFSADGQATRKNTFIDIPLDIRLPHFIDDENVEENGQLIGDFKLSLQSVICHRGKSVQSGHYIAFIRGGVQTGDGDSTSTRGLIDPSQPPDYPIQKWIKFDDLNESARVSYADIEQALKEEMPYLLFYQVQPMHNDTPPTEPEPPSYADSGVAIKFAPSNPASSVAGSTERRDYFEGVADGDATPSIRLSSDSQRPEISLSITETIPEDRRPSVTFTNTSLGSMTSVKETSAVSAPVTPNDETTAQRMSRAAVRFAKSGSKSRPTSATGENRMSATFSRLGLMRSKEFLNKIDTSNKGTSITDDGAPATSDVGGLKPDDNKPSRSRSKREKFKNKSKEPEDGTDRGHHSHHHHKDGKVKEGKNIPDRECTIM</sequence>
<dbReference type="EC" id="3.4.19.12" evidence="3"/>
<comment type="caution">
    <text evidence="10">The sequence shown here is derived from an EMBL/GenBank/DDBJ whole genome shotgun (WGS) entry which is preliminary data.</text>
</comment>
<dbReference type="InterPro" id="IPR028889">
    <property type="entry name" value="USP"/>
</dbReference>
<feature type="compositionally biased region" description="Basic and acidic residues" evidence="8">
    <location>
        <begin position="788"/>
        <end position="803"/>
    </location>
</feature>
<evidence type="ECO:0000256" key="3">
    <source>
        <dbReference type="ARBA" id="ARBA00012759"/>
    </source>
</evidence>
<feature type="compositionally biased region" description="Polar residues" evidence="8">
    <location>
        <begin position="690"/>
        <end position="708"/>
    </location>
</feature>
<evidence type="ECO:0000256" key="4">
    <source>
        <dbReference type="ARBA" id="ARBA00022670"/>
    </source>
</evidence>
<dbReference type="GO" id="GO:0016579">
    <property type="term" value="P:protein deubiquitination"/>
    <property type="evidence" value="ECO:0007669"/>
    <property type="project" value="InterPro"/>
</dbReference>
<dbReference type="InterPro" id="IPR050164">
    <property type="entry name" value="Peptidase_C19"/>
</dbReference>
<evidence type="ECO:0000256" key="1">
    <source>
        <dbReference type="ARBA" id="ARBA00000707"/>
    </source>
</evidence>
<dbReference type="OrthoDB" id="6287070at2759"/>
<protein>
    <recommendedName>
        <fullName evidence="3">ubiquitinyl hydrolase 1</fullName>
        <ecNumber evidence="3">3.4.19.12</ecNumber>
    </recommendedName>
</protein>